<gene>
    <name evidence="1" type="ORF">ILUMI_24778</name>
</gene>
<proteinExistence type="predicted"/>
<reference evidence="1" key="1">
    <citation type="submission" date="2019-08" db="EMBL/GenBank/DDBJ databases">
        <title>The genome of the North American firefly Photinus pyralis.</title>
        <authorList>
            <consortium name="Photinus pyralis genome working group"/>
            <person name="Fallon T.R."/>
            <person name="Sander Lower S.E."/>
            <person name="Weng J.-K."/>
        </authorList>
    </citation>
    <scope>NUCLEOTIDE SEQUENCE</scope>
    <source>
        <strain evidence="1">TRF0915ILg1</strain>
        <tissue evidence="1">Whole body</tissue>
    </source>
</reference>
<protein>
    <submittedName>
        <fullName evidence="1">Uncharacterized protein</fullName>
    </submittedName>
</protein>
<organism evidence="1 2">
    <name type="scientific">Ignelater luminosus</name>
    <name type="common">Cucubano</name>
    <name type="synonym">Pyrophorus luminosus</name>
    <dbReference type="NCBI Taxonomy" id="2038154"/>
    <lineage>
        <taxon>Eukaryota</taxon>
        <taxon>Metazoa</taxon>
        <taxon>Ecdysozoa</taxon>
        <taxon>Arthropoda</taxon>
        <taxon>Hexapoda</taxon>
        <taxon>Insecta</taxon>
        <taxon>Pterygota</taxon>
        <taxon>Neoptera</taxon>
        <taxon>Endopterygota</taxon>
        <taxon>Coleoptera</taxon>
        <taxon>Polyphaga</taxon>
        <taxon>Elateriformia</taxon>
        <taxon>Elateroidea</taxon>
        <taxon>Elateridae</taxon>
        <taxon>Agrypninae</taxon>
        <taxon>Pyrophorini</taxon>
        <taxon>Ignelater</taxon>
    </lineage>
</organism>
<name>A0A8K0C8I7_IGNLU</name>
<accession>A0A8K0C8I7</accession>
<dbReference type="Proteomes" id="UP000801492">
    <property type="component" value="Unassembled WGS sequence"/>
</dbReference>
<evidence type="ECO:0000313" key="2">
    <source>
        <dbReference type="Proteomes" id="UP000801492"/>
    </source>
</evidence>
<keyword evidence="2" id="KW-1185">Reference proteome</keyword>
<dbReference type="OrthoDB" id="4327074at2759"/>
<sequence>MELIKLRRYCEKYKKTGEEAIFIPNFSSNQILSAQQEQLLAQYLLTASNINYGLTTKETQELAFVYALENNIKKIPEIWRNKKPASKDCLRGFMSRHEDSDFLCSYVSDRLNPDENKIIRFEKNHQFDNEKESCLSNVESEAGLSHVLREITVPLGNVSTQAITVTAPLKSIN</sequence>
<comment type="caution">
    <text evidence="1">The sequence shown here is derived from an EMBL/GenBank/DDBJ whole genome shotgun (WGS) entry which is preliminary data.</text>
</comment>
<evidence type="ECO:0000313" key="1">
    <source>
        <dbReference type="EMBL" id="KAF2881404.1"/>
    </source>
</evidence>
<dbReference type="AlphaFoldDB" id="A0A8K0C8I7"/>
<dbReference type="EMBL" id="VTPC01090743">
    <property type="protein sequence ID" value="KAF2881404.1"/>
    <property type="molecule type" value="Genomic_DNA"/>
</dbReference>